<dbReference type="GO" id="GO:0006203">
    <property type="term" value="P:dGTP catabolic process"/>
    <property type="evidence" value="ECO:0007669"/>
    <property type="project" value="TreeGrafter"/>
</dbReference>
<name>A0A1F7W4F0_9BACT</name>
<proteinExistence type="predicted"/>
<dbReference type="Pfam" id="PF01966">
    <property type="entry name" value="HD"/>
    <property type="match status" value="1"/>
</dbReference>
<evidence type="ECO:0000313" key="3">
    <source>
        <dbReference type="Proteomes" id="UP000177331"/>
    </source>
</evidence>
<dbReference type="InterPro" id="IPR050135">
    <property type="entry name" value="dGTPase-like"/>
</dbReference>
<dbReference type="Gene3D" id="1.10.3210.10">
    <property type="entry name" value="Hypothetical protein af1432"/>
    <property type="match status" value="1"/>
</dbReference>
<dbReference type="GO" id="GO:0008832">
    <property type="term" value="F:dGTPase activity"/>
    <property type="evidence" value="ECO:0007669"/>
    <property type="project" value="TreeGrafter"/>
</dbReference>
<dbReference type="SUPFAM" id="SSF109604">
    <property type="entry name" value="HD-domain/PDEase-like"/>
    <property type="match status" value="1"/>
</dbReference>
<comment type="caution">
    <text evidence="2">The sequence shown here is derived from an EMBL/GenBank/DDBJ whole genome shotgun (WGS) entry which is preliminary data.</text>
</comment>
<dbReference type="InterPro" id="IPR045509">
    <property type="entry name" value="HD_assoc_2"/>
</dbReference>
<dbReference type="PANTHER" id="PTHR11373:SF4">
    <property type="entry name" value="DEOXYNUCLEOSIDE TRIPHOSPHATE TRIPHOSPHOHYDROLASE SAMHD1"/>
    <property type="match status" value="1"/>
</dbReference>
<dbReference type="InterPro" id="IPR006674">
    <property type="entry name" value="HD_domain"/>
</dbReference>
<dbReference type="AlphaFoldDB" id="A0A1F7W4F0"/>
<sequence>MAEFELRDPIHKRITFNAFEKSVIDHPFFQRLRFISQLGFLQSYVYPGGVHNRFEHCLGAMYVAGRLFGRFVTSSRIPRERLEQDEIHALGQIVRMAGMLHDIGHGPFSHASEVVFPNFNDLPLDWTWWKHGSEKRRAAHEDYSVLMIQTLADEDVLDRDFAQDVASLVHGGVKPSHFFEHLMMRIPSLHRVLKGLISGEVDCDRMDYLLRDSYYCGVAYGNYDLDWLISSMGVVEQEDGLVFTLTENGVRAFEDFLLARYHMIDQVYYHKTKAGFTHYLEQAILTKEIKLEIPTDPYAYADLRDGAVIEMMFDAAKKEKNYWSAHLMQRLPARRILRLQDEKEADRRTLEELISLCEKNKIAYFTHSVGNRLTQLGEKKEGLQPIFVAKKILGGIEYVPMVEYSDLLRSYNEKIRFTDFFVLREDVEAFDEHVAKKHAR</sequence>
<accession>A0A1F7W4F0</accession>
<dbReference type="Proteomes" id="UP000177331">
    <property type="component" value="Unassembled WGS sequence"/>
</dbReference>
<reference evidence="2 3" key="1">
    <citation type="journal article" date="2016" name="Nat. Commun.">
        <title>Thousands of microbial genomes shed light on interconnected biogeochemical processes in an aquifer system.</title>
        <authorList>
            <person name="Anantharaman K."/>
            <person name="Brown C.T."/>
            <person name="Hug L.A."/>
            <person name="Sharon I."/>
            <person name="Castelle C.J."/>
            <person name="Probst A.J."/>
            <person name="Thomas B.C."/>
            <person name="Singh A."/>
            <person name="Wilkins M.J."/>
            <person name="Karaoz U."/>
            <person name="Brodie E.L."/>
            <person name="Williams K.H."/>
            <person name="Hubbard S.S."/>
            <person name="Banfield J.F."/>
        </authorList>
    </citation>
    <scope>NUCLEOTIDE SEQUENCE [LARGE SCALE GENOMIC DNA]</scope>
</reference>
<dbReference type="SMART" id="SM00471">
    <property type="entry name" value="HDc"/>
    <property type="match status" value="1"/>
</dbReference>
<dbReference type="Pfam" id="PF19276">
    <property type="entry name" value="HD_assoc_2"/>
    <property type="match status" value="1"/>
</dbReference>
<dbReference type="CDD" id="cd00077">
    <property type="entry name" value="HDc"/>
    <property type="match status" value="1"/>
</dbReference>
<evidence type="ECO:0000313" key="2">
    <source>
        <dbReference type="EMBL" id="OGL97692.1"/>
    </source>
</evidence>
<protein>
    <recommendedName>
        <fullName evidence="1">HD/PDEase domain-containing protein</fullName>
    </recommendedName>
</protein>
<organism evidence="2 3">
    <name type="scientific">Candidatus Uhrbacteria bacterium RIFOXYB2_FULL_45_11</name>
    <dbReference type="NCBI Taxonomy" id="1802421"/>
    <lineage>
        <taxon>Bacteria</taxon>
        <taxon>Candidatus Uhriibacteriota</taxon>
    </lineage>
</organism>
<dbReference type="InterPro" id="IPR003607">
    <property type="entry name" value="HD/PDEase_dom"/>
</dbReference>
<evidence type="ECO:0000259" key="1">
    <source>
        <dbReference type="SMART" id="SM00471"/>
    </source>
</evidence>
<feature type="domain" description="HD/PDEase" evidence="1">
    <location>
        <begin position="49"/>
        <end position="218"/>
    </location>
</feature>
<dbReference type="EMBL" id="MGFD01000037">
    <property type="protein sequence ID" value="OGL97692.1"/>
    <property type="molecule type" value="Genomic_DNA"/>
</dbReference>
<dbReference type="PANTHER" id="PTHR11373">
    <property type="entry name" value="DEOXYNUCLEOSIDE TRIPHOSPHATE TRIPHOSPHOHYDROLASE"/>
    <property type="match status" value="1"/>
</dbReference>
<gene>
    <name evidence="2" type="ORF">A2318_03765</name>
</gene>